<evidence type="ECO:0000313" key="1">
    <source>
        <dbReference type="EMBL" id="EAY11055.1"/>
    </source>
</evidence>
<dbReference type="InParanoid" id="A2E8C7"/>
<accession>A2E8C7</accession>
<dbReference type="RefSeq" id="XP_001323278.1">
    <property type="nucleotide sequence ID" value="XM_001323243.1"/>
</dbReference>
<dbReference type="EMBL" id="DS113326">
    <property type="protein sequence ID" value="EAY11055.1"/>
    <property type="molecule type" value="Genomic_DNA"/>
</dbReference>
<dbReference type="VEuPathDB" id="TrichDB:TVAGG3_0551240"/>
<name>A2E8C7_TRIV3</name>
<protein>
    <submittedName>
        <fullName evidence="1">Uncharacterized protein</fullName>
    </submittedName>
</protein>
<gene>
    <name evidence="1" type="ORF">TVAG_044790</name>
</gene>
<proteinExistence type="predicted"/>
<sequence length="137" mass="16275">MWTLPKYAKACFIYPAWEGVDFNFENTDPYANSEFFDSDSSQHTPYFAFNLIQRFRRNSTTESSSYTHQFSKFDVRHPIVVKNFHIWYNEDDQTFKTNSDKSYNFGATLCPNNLPGVPHKAQKRIKIIKRHNQTIKY</sequence>
<evidence type="ECO:0000313" key="2">
    <source>
        <dbReference type="Proteomes" id="UP000001542"/>
    </source>
</evidence>
<dbReference type="Proteomes" id="UP000001542">
    <property type="component" value="Unassembled WGS sequence"/>
</dbReference>
<reference evidence="1" key="2">
    <citation type="journal article" date="2007" name="Science">
        <title>Draft genome sequence of the sexually transmitted pathogen Trichomonas vaginalis.</title>
        <authorList>
            <person name="Carlton J.M."/>
            <person name="Hirt R.P."/>
            <person name="Silva J.C."/>
            <person name="Delcher A.L."/>
            <person name="Schatz M."/>
            <person name="Zhao Q."/>
            <person name="Wortman J.R."/>
            <person name="Bidwell S.L."/>
            <person name="Alsmark U.C.M."/>
            <person name="Besteiro S."/>
            <person name="Sicheritz-Ponten T."/>
            <person name="Noel C.J."/>
            <person name="Dacks J.B."/>
            <person name="Foster P.G."/>
            <person name="Simillion C."/>
            <person name="Van de Peer Y."/>
            <person name="Miranda-Saavedra D."/>
            <person name="Barton G.J."/>
            <person name="Westrop G.D."/>
            <person name="Mueller S."/>
            <person name="Dessi D."/>
            <person name="Fiori P.L."/>
            <person name="Ren Q."/>
            <person name="Paulsen I."/>
            <person name="Zhang H."/>
            <person name="Bastida-Corcuera F.D."/>
            <person name="Simoes-Barbosa A."/>
            <person name="Brown M.T."/>
            <person name="Hayes R.D."/>
            <person name="Mukherjee M."/>
            <person name="Okumura C.Y."/>
            <person name="Schneider R."/>
            <person name="Smith A.J."/>
            <person name="Vanacova S."/>
            <person name="Villalvazo M."/>
            <person name="Haas B.J."/>
            <person name="Pertea M."/>
            <person name="Feldblyum T.V."/>
            <person name="Utterback T.R."/>
            <person name="Shu C.L."/>
            <person name="Osoegawa K."/>
            <person name="de Jong P.J."/>
            <person name="Hrdy I."/>
            <person name="Horvathova L."/>
            <person name="Zubacova Z."/>
            <person name="Dolezal P."/>
            <person name="Malik S.B."/>
            <person name="Logsdon J.M. Jr."/>
            <person name="Henze K."/>
            <person name="Gupta A."/>
            <person name="Wang C.C."/>
            <person name="Dunne R.L."/>
            <person name="Upcroft J.A."/>
            <person name="Upcroft P."/>
            <person name="White O."/>
            <person name="Salzberg S.L."/>
            <person name="Tang P."/>
            <person name="Chiu C.-H."/>
            <person name="Lee Y.-S."/>
            <person name="Embley T.M."/>
            <person name="Coombs G.H."/>
            <person name="Mottram J.C."/>
            <person name="Tachezy J."/>
            <person name="Fraser-Liggett C.M."/>
            <person name="Johnson P.J."/>
        </authorList>
    </citation>
    <scope>NUCLEOTIDE SEQUENCE [LARGE SCALE GENOMIC DNA]</scope>
    <source>
        <strain evidence="1">G3</strain>
    </source>
</reference>
<dbReference type="KEGG" id="tva:4769019"/>
<keyword evidence="2" id="KW-1185">Reference proteome</keyword>
<dbReference type="VEuPathDB" id="TrichDB:TVAG_044790"/>
<reference evidence="1" key="1">
    <citation type="submission" date="2006-10" db="EMBL/GenBank/DDBJ databases">
        <authorList>
            <person name="Amadeo P."/>
            <person name="Zhao Q."/>
            <person name="Wortman J."/>
            <person name="Fraser-Liggett C."/>
            <person name="Carlton J."/>
        </authorList>
    </citation>
    <scope>NUCLEOTIDE SEQUENCE</scope>
    <source>
        <strain evidence="1">G3</strain>
    </source>
</reference>
<dbReference type="AlphaFoldDB" id="A2E8C7"/>
<organism evidence="1 2">
    <name type="scientific">Trichomonas vaginalis (strain ATCC PRA-98 / G3)</name>
    <dbReference type="NCBI Taxonomy" id="412133"/>
    <lineage>
        <taxon>Eukaryota</taxon>
        <taxon>Metamonada</taxon>
        <taxon>Parabasalia</taxon>
        <taxon>Trichomonadida</taxon>
        <taxon>Trichomonadidae</taxon>
        <taxon>Trichomonas</taxon>
    </lineage>
</organism>